<keyword evidence="2" id="KW-1185">Reference proteome</keyword>
<evidence type="ECO:0000313" key="1">
    <source>
        <dbReference type="EMBL" id="KAB1973069.1"/>
    </source>
</evidence>
<proteinExistence type="predicted"/>
<protein>
    <submittedName>
        <fullName evidence="1">Uncharacterized protein</fullName>
    </submittedName>
</protein>
<dbReference type="Proteomes" id="UP000442990">
    <property type="component" value="Unassembled WGS sequence"/>
</dbReference>
<organism evidence="1 2">
    <name type="scientific">Streptomyces triticiradicis</name>
    <dbReference type="NCBI Taxonomy" id="2651189"/>
    <lineage>
        <taxon>Bacteria</taxon>
        <taxon>Bacillati</taxon>
        <taxon>Actinomycetota</taxon>
        <taxon>Actinomycetes</taxon>
        <taxon>Kitasatosporales</taxon>
        <taxon>Streptomycetaceae</taxon>
        <taxon>Streptomyces</taxon>
    </lineage>
</organism>
<sequence>MESTQTRLPPLKGVVRISPARLLSTPLPELLDDLGAELVESSITDPTFVGALVQRHDGSLILSMPPGRPRRERDCVARAMLGRMVGVPLGRLPEMYELTEV</sequence>
<dbReference type="EMBL" id="WBKG01000093">
    <property type="protein sequence ID" value="KAB1973069.1"/>
    <property type="molecule type" value="Genomic_DNA"/>
</dbReference>
<evidence type="ECO:0000313" key="2">
    <source>
        <dbReference type="Proteomes" id="UP000442990"/>
    </source>
</evidence>
<dbReference type="RefSeq" id="WP_151475056.1">
    <property type="nucleotide sequence ID" value="NZ_WBKG01000093.1"/>
</dbReference>
<reference evidence="1 2" key="1">
    <citation type="submission" date="2019-09" db="EMBL/GenBank/DDBJ databases">
        <title>Isolation and identification of active actinomycetes.</title>
        <authorList>
            <person name="Yu Z."/>
            <person name="Han C."/>
            <person name="Yu B."/>
        </authorList>
    </citation>
    <scope>NUCLEOTIDE SEQUENCE [LARGE SCALE GENOMIC DNA]</scope>
    <source>
        <strain evidence="1 2">NEAU-H2</strain>
    </source>
</reference>
<dbReference type="AlphaFoldDB" id="A0A7J5D107"/>
<gene>
    <name evidence="1" type="ORF">F8144_44310</name>
</gene>
<comment type="caution">
    <text evidence="1">The sequence shown here is derived from an EMBL/GenBank/DDBJ whole genome shotgun (WGS) entry which is preliminary data.</text>
</comment>
<name>A0A7J5D107_9ACTN</name>
<accession>A0A7J5D107</accession>